<protein>
    <recommendedName>
        <fullName evidence="5">Probable periplasmic serine endoprotease DegP-like</fullName>
        <ecNumber evidence="4">3.4.21.107</ecNumber>
    </recommendedName>
    <alternativeName>
        <fullName evidence="13">Protease Do</fullName>
    </alternativeName>
</protein>
<dbReference type="InterPro" id="IPR001940">
    <property type="entry name" value="Peptidase_S1C"/>
</dbReference>
<keyword evidence="6 17" id="KW-0645">Protease</keyword>
<feature type="active site" description="Charge relay system" evidence="14">
    <location>
        <position position="233"/>
    </location>
</feature>
<dbReference type="Gene3D" id="2.30.42.10">
    <property type="match status" value="2"/>
</dbReference>
<evidence type="ECO:0000256" key="3">
    <source>
        <dbReference type="ARBA" id="ARBA00010541"/>
    </source>
</evidence>
<dbReference type="SUPFAM" id="SSF50156">
    <property type="entry name" value="PDZ domain-like"/>
    <property type="match status" value="1"/>
</dbReference>
<dbReference type="InterPro" id="IPR011782">
    <property type="entry name" value="Pept_S1C_Do"/>
</dbReference>
<dbReference type="SMART" id="SM00228">
    <property type="entry name" value="PDZ"/>
    <property type="match status" value="1"/>
</dbReference>
<name>A0A1G6K6L6_9BACT</name>
<dbReference type="Pfam" id="PF13365">
    <property type="entry name" value="Trypsin_2"/>
    <property type="match status" value="1"/>
</dbReference>
<comment type="catalytic activity">
    <reaction evidence="1">
        <text>Acts on substrates that are at least partially unfolded. The cleavage site P1 residue is normally between a pair of hydrophobic residues, such as Val-|-Val.</text>
        <dbReference type="EC" id="3.4.21.107"/>
    </reaction>
</comment>
<evidence type="ECO:0000256" key="8">
    <source>
        <dbReference type="ARBA" id="ARBA00022737"/>
    </source>
</evidence>
<evidence type="ECO:0000313" key="18">
    <source>
        <dbReference type="Proteomes" id="UP000199452"/>
    </source>
</evidence>
<keyword evidence="10" id="KW-0378">Hydrolase</keyword>
<evidence type="ECO:0000256" key="12">
    <source>
        <dbReference type="ARBA" id="ARBA00023016"/>
    </source>
</evidence>
<reference evidence="17 18" key="1">
    <citation type="submission" date="2016-09" db="EMBL/GenBank/DDBJ databases">
        <authorList>
            <person name="Capua I."/>
            <person name="De Benedictis P."/>
            <person name="Joannis T."/>
            <person name="Lombin L.H."/>
            <person name="Cattoli G."/>
        </authorList>
    </citation>
    <scope>NUCLEOTIDE SEQUENCE [LARGE SCALE GENOMIC DNA]</scope>
    <source>
        <strain evidence="17 18">A7P-90m</strain>
    </source>
</reference>
<organism evidence="17 18">
    <name type="scientific">Williamwhitmania taraxaci</name>
    <dbReference type="NCBI Taxonomy" id="1640674"/>
    <lineage>
        <taxon>Bacteria</taxon>
        <taxon>Pseudomonadati</taxon>
        <taxon>Bacteroidota</taxon>
        <taxon>Bacteroidia</taxon>
        <taxon>Bacteroidales</taxon>
        <taxon>Williamwhitmaniaceae</taxon>
        <taxon>Williamwhitmania</taxon>
    </lineage>
</organism>
<feature type="binding site" evidence="15">
    <location>
        <position position="123"/>
    </location>
    <ligand>
        <name>substrate</name>
    </ligand>
</feature>
<dbReference type="EC" id="3.4.21.107" evidence="4"/>
<feature type="binding site" evidence="15">
    <location>
        <begin position="231"/>
        <end position="233"/>
    </location>
    <ligand>
        <name>substrate</name>
    </ligand>
</feature>
<dbReference type="InterPro" id="IPR009003">
    <property type="entry name" value="Peptidase_S1_PA"/>
</dbReference>
<keyword evidence="9" id="KW-0574">Periplasm</keyword>
<feature type="domain" description="PDZ" evidence="16">
    <location>
        <begin position="266"/>
        <end position="363"/>
    </location>
</feature>
<dbReference type="OrthoDB" id="9758917at2"/>
<dbReference type="EMBL" id="FMYP01000023">
    <property type="protein sequence ID" value="SDC26518.1"/>
    <property type="molecule type" value="Genomic_DNA"/>
</dbReference>
<dbReference type="SUPFAM" id="SSF50494">
    <property type="entry name" value="Trypsin-like serine proteases"/>
    <property type="match status" value="1"/>
</dbReference>
<dbReference type="Proteomes" id="UP000199452">
    <property type="component" value="Unassembled WGS sequence"/>
</dbReference>
<evidence type="ECO:0000256" key="13">
    <source>
        <dbReference type="ARBA" id="ARBA00032850"/>
    </source>
</evidence>
<evidence type="ECO:0000256" key="11">
    <source>
        <dbReference type="ARBA" id="ARBA00022825"/>
    </source>
</evidence>
<dbReference type="AlphaFoldDB" id="A0A1G6K6L6"/>
<dbReference type="STRING" id="1640674.SAMN05216323_102327"/>
<evidence type="ECO:0000256" key="4">
    <source>
        <dbReference type="ARBA" id="ARBA00013035"/>
    </source>
</evidence>
<evidence type="ECO:0000256" key="1">
    <source>
        <dbReference type="ARBA" id="ARBA00001772"/>
    </source>
</evidence>
<feature type="active site" description="Charge relay system" evidence="14">
    <location>
        <position position="123"/>
    </location>
</feature>
<keyword evidence="12" id="KW-0346">Stress response</keyword>
<keyword evidence="8" id="KW-0677">Repeat</keyword>
<dbReference type="RefSeq" id="WP_092437634.1">
    <property type="nucleotide sequence ID" value="NZ_FMYP01000023.1"/>
</dbReference>
<keyword evidence="11" id="KW-0720">Serine protease</keyword>
<evidence type="ECO:0000256" key="10">
    <source>
        <dbReference type="ARBA" id="ARBA00022801"/>
    </source>
</evidence>
<dbReference type="InterPro" id="IPR001478">
    <property type="entry name" value="PDZ"/>
</dbReference>
<dbReference type="Pfam" id="PF13180">
    <property type="entry name" value="PDZ_2"/>
    <property type="match status" value="1"/>
</dbReference>
<dbReference type="GO" id="GO:0006508">
    <property type="term" value="P:proteolysis"/>
    <property type="evidence" value="ECO:0007669"/>
    <property type="project" value="UniProtKB-KW"/>
</dbReference>
<feature type="active site" description="Charge relay system" evidence="14">
    <location>
        <position position="153"/>
    </location>
</feature>
<evidence type="ECO:0000256" key="14">
    <source>
        <dbReference type="PIRSR" id="PIRSR611782-1"/>
    </source>
</evidence>
<evidence type="ECO:0000259" key="16">
    <source>
        <dbReference type="PROSITE" id="PS50106"/>
    </source>
</evidence>
<evidence type="ECO:0000256" key="5">
    <source>
        <dbReference type="ARBA" id="ARBA00013958"/>
    </source>
</evidence>
<keyword evidence="7" id="KW-0732">Signal</keyword>
<dbReference type="PANTHER" id="PTHR22939">
    <property type="entry name" value="SERINE PROTEASE FAMILY S1C HTRA-RELATED"/>
    <property type="match status" value="1"/>
</dbReference>
<dbReference type="Gene3D" id="2.40.10.120">
    <property type="match status" value="1"/>
</dbReference>
<dbReference type="InterPro" id="IPR036034">
    <property type="entry name" value="PDZ_sf"/>
</dbReference>
<dbReference type="PRINTS" id="PR00834">
    <property type="entry name" value="PROTEASES2C"/>
</dbReference>
<evidence type="ECO:0000256" key="2">
    <source>
        <dbReference type="ARBA" id="ARBA00004418"/>
    </source>
</evidence>
<sequence>MKKHVIGLSVLVAVLSGISSSYFFSKQFAGSTVKASMGNNPASQFVSIGNQAPTDFTYAAENSIHAVVHVKTTYYGQSGYSSGNPMLDFFFGNPNQGFQPQPQQASGSGVILSGDGYIITNNHVIDGSSEITVVLNDKRVFKAKVVGSDPNTDIALLKVDGTNLPFIPIGNSDDLRLGEWVLAVGNPFNLTSTVTAGIVSAKARNVNLIAAGGASSAIESFIQTDAAVNPGNSGGALVNIRGELVGINTAIASRTGSYSGYSFAIPVSIAKKVVDDIKEFGTVQRAFLGIGIQELTQEEADKIGVKELKGVLVTGVDVNGGASEAGIKGGDIVLSINGVAVNSPSELQEQVSRFRPKEAVDVIVVRENKQKPFKVVLRNKVGSTDIVKASDSAAALGAKLAPVSDELKKRFGLRGGVEIVELHSGLLKDQGVKQGFIITQIDRNPIYEVDDVADVLRNASGGILIEGIYPNGVVAYYAIGLKK</sequence>
<evidence type="ECO:0000256" key="6">
    <source>
        <dbReference type="ARBA" id="ARBA00022670"/>
    </source>
</evidence>
<gene>
    <name evidence="17" type="ORF">SAMN05216323_102327</name>
</gene>
<evidence type="ECO:0000256" key="7">
    <source>
        <dbReference type="ARBA" id="ARBA00022729"/>
    </source>
</evidence>
<dbReference type="GO" id="GO:0042597">
    <property type="term" value="C:periplasmic space"/>
    <property type="evidence" value="ECO:0007669"/>
    <property type="project" value="UniProtKB-SubCell"/>
</dbReference>
<dbReference type="GO" id="GO:0004252">
    <property type="term" value="F:serine-type endopeptidase activity"/>
    <property type="evidence" value="ECO:0007669"/>
    <property type="project" value="InterPro"/>
</dbReference>
<comment type="similarity">
    <text evidence="3">Belongs to the peptidase S1C family.</text>
</comment>
<evidence type="ECO:0000313" key="17">
    <source>
        <dbReference type="EMBL" id="SDC26518.1"/>
    </source>
</evidence>
<evidence type="ECO:0000256" key="15">
    <source>
        <dbReference type="PIRSR" id="PIRSR611782-2"/>
    </source>
</evidence>
<dbReference type="PANTHER" id="PTHR22939:SF130">
    <property type="entry name" value="PERIPLASMIC SERINE ENDOPROTEASE DEGP-LIKE-RELATED"/>
    <property type="match status" value="1"/>
</dbReference>
<accession>A0A1G6K6L6</accession>
<proteinExistence type="inferred from homology"/>
<feature type="binding site" evidence="15">
    <location>
        <position position="153"/>
    </location>
    <ligand>
        <name>substrate</name>
    </ligand>
</feature>
<evidence type="ECO:0000256" key="9">
    <source>
        <dbReference type="ARBA" id="ARBA00022764"/>
    </source>
</evidence>
<dbReference type="PROSITE" id="PS50106">
    <property type="entry name" value="PDZ"/>
    <property type="match status" value="1"/>
</dbReference>
<dbReference type="NCBIfam" id="TIGR02037">
    <property type="entry name" value="degP_htrA_DO"/>
    <property type="match status" value="1"/>
</dbReference>
<keyword evidence="18" id="KW-1185">Reference proteome</keyword>
<comment type="subcellular location">
    <subcellularLocation>
        <location evidence="2">Periplasm</location>
    </subcellularLocation>
</comment>